<dbReference type="InterPro" id="IPR003661">
    <property type="entry name" value="HisK_dim/P_dom"/>
</dbReference>
<feature type="non-terminal residue" evidence="8">
    <location>
        <position position="188"/>
    </location>
</feature>
<protein>
    <recommendedName>
        <fullName evidence="2">histidine kinase</fullName>
        <ecNumber evidence="2">2.7.13.3</ecNumber>
    </recommendedName>
</protein>
<dbReference type="SUPFAM" id="SSF55785">
    <property type="entry name" value="PYP-like sensor domain (PAS domain)"/>
    <property type="match status" value="1"/>
</dbReference>
<sequence length="188" mass="21074">MRKQHTNAPGKLPSLAGEIDEGERRFRSLADAIPQNLWTANPDGRYEYVNQRFITYTGLTLEQIQSGDFRSLIFHPDDLQAFLDRRTRALENGEAYEGEYRLKRASDGTYRWHLARGVPVKDANGHIVNWVGTSTDIEDQKQAEAAAESANRAKSDFLSGMSHELRSPLNAILGFTQLMASDSPPPTP</sequence>
<organism evidence="8 9">
    <name type="scientific">Undibacterium arcticum</name>
    <dbReference type="NCBI Taxonomy" id="1762892"/>
    <lineage>
        <taxon>Bacteria</taxon>
        <taxon>Pseudomonadati</taxon>
        <taxon>Pseudomonadota</taxon>
        <taxon>Betaproteobacteria</taxon>
        <taxon>Burkholderiales</taxon>
        <taxon>Oxalobacteraceae</taxon>
        <taxon>Undibacterium</taxon>
    </lineage>
</organism>
<keyword evidence="4" id="KW-0808">Transferase</keyword>
<evidence type="ECO:0000259" key="6">
    <source>
        <dbReference type="PROSITE" id="PS50112"/>
    </source>
</evidence>
<dbReference type="InterPro" id="IPR000014">
    <property type="entry name" value="PAS"/>
</dbReference>
<dbReference type="InterPro" id="IPR000700">
    <property type="entry name" value="PAS-assoc_C"/>
</dbReference>
<evidence type="ECO:0000256" key="5">
    <source>
        <dbReference type="ARBA" id="ARBA00022777"/>
    </source>
</evidence>
<dbReference type="Pfam" id="PF08447">
    <property type="entry name" value="PAS_3"/>
    <property type="match status" value="1"/>
</dbReference>
<dbReference type="RefSeq" id="WP_390333014.1">
    <property type="nucleotide sequence ID" value="NZ_JBHRTP010000089.1"/>
</dbReference>
<dbReference type="Proteomes" id="UP001595530">
    <property type="component" value="Unassembled WGS sequence"/>
</dbReference>
<dbReference type="SMART" id="SM00091">
    <property type="entry name" value="PAS"/>
    <property type="match status" value="1"/>
</dbReference>
<gene>
    <name evidence="8" type="ORF">ACFOFO_23085</name>
</gene>
<dbReference type="CDD" id="cd00082">
    <property type="entry name" value="HisKA"/>
    <property type="match status" value="1"/>
</dbReference>
<dbReference type="InterPro" id="IPR052162">
    <property type="entry name" value="Sensor_kinase/Photoreceptor"/>
</dbReference>
<dbReference type="InterPro" id="IPR001610">
    <property type="entry name" value="PAC"/>
</dbReference>
<dbReference type="PROSITE" id="PS50112">
    <property type="entry name" value="PAS"/>
    <property type="match status" value="1"/>
</dbReference>
<dbReference type="SMART" id="SM00086">
    <property type="entry name" value="PAC"/>
    <property type="match status" value="1"/>
</dbReference>
<name>A0ABV7FAN5_9BURK</name>
<comment type="catalytic activity">
    <reaction evidence="1">
        <text>ATP + protein L-histidine = ADP + protein N-phospho-L-histidine.</text>
        <dbReference type="EC" id="2.7.13.3"/>
    </reaction>
</comment>
<accession>A0ABV7FAN5</accession>
<dbReference type="PANTHER" id="PTHR43304:SF1">
    <property type="entry name" value="PAC DOMAIN-CONTAINING PROTEIN"/>
    <property type="match status" value="1"/>
</dbReference>
<dbReference type="Pfam" id="PF00512">
    <property type="entry name" value="HisKA"/>
    <property type="match status" value="1"/>
</dbReference>
<keyword evidence="9" id="KW-1185">Reference proteome</keyword>
<dbReference type="NCBIfam" id="TIGR00229">
    <property type="entry name" value="sensory_box"/>
    <property type="match status" value="1"/>
</dbReference>
<evidence type="ECO:0000256" key="2">
    <source>
        <dbReference type="ARBA" id="ARBA00012438"/>
    </source>
</evidence>
<feature type="domain" description="PAS" evidence="6">
    <location>
        <begin position="22"/>
        <end position="93"/>
    </location>
</feature>
<dbReference type="EMBL" id="JBHRTP010000089">
    <property type="protein sequence ID" value="MFC3110802.1"/>
    <property type="molecule type" value="Genomic_DNA"/>
</dbReference>
<dbReference type="Gene3D" id="3.30.450.20">
    <property type="entry name" value="PAS domain"/>
    <property type="match status" value="1"/>
</dbReference>
<comment type="caution">
    <text evidence="8">The sequence shown here is derived from an EMBL/GenBank/DDBJ whole genome shotgun (WGS) entry which is preliminary data.</text>
</comment>
<dbReference type="InterPro" id="IPR036097">
    <property type="entry name" value="HisK_dim/P_sf"/>
</dbReference>
<feature type="domain" description="PAC" evidence="7">
    <location>
        <begin position="96"/>
        <end position="149"/>
    </location>
</feature>
<evidence type="ECO:0000256" key="1">
    <source>
        <dbReference type="ARBA" id="ARBA00000085"/>
    </source>
</evidence>
<evidence type="ECO:0000313" key="9">
    <source>
        <dbReference type="Proteomes" id="UP001595530"/>
    </source>
</evidence>
<reference evidence="9" key="1">
    <citation type="journal article" date="2019" name="Int. J. Syst. Evol. Microbiol.">
        <title>The Global Catalogue of Microorganisms (GCM) 10K type strain sequencing project: providing services to taxonomists for standard genome sequencing and annotation.</title>
        <authorList>
            <consortium name="The Broad Institute Genomics Platform"/>
            <consortium name="The Broad Institute Genome Sequencing Center for Infectious Disease"/>
            <person name="Wu L."/>
            <person name="Ma J."/>
        </authorList>
    </citation>
    <scope>NUCLEOTIDE SEQUENCE [LARGE SCALE GENOMIC DNA]</scope>
    <source>
        <strain evidence="9">KCTC 42986</strain>
    </source>
</reference>
<dbReference type="InterPro" id="IPR013655">
    <property type="entry name" value="PAS_fold_3"/>
</dbReference>
<evidence type="ECO:0000259" key="7">
    <source>
        <dbReference type="PROSITE" id="PS50113"/>
    </source>
</evidence>
<dbReference type="EC" id="2.7.13.3" evidence="2"/>
<dbReference type="SUPFAM" id="SSF47384">
    <property type="entry name" value="Homodimeric domain of signal transducing histidine kinase"/>
    <property type="match status" value="1"/>
</dbReference>
<dbReference type="InterPro" id="IPR035965">
    <property type="entry name" value="PAS-like_dom_sf"/>
</dbReference>
<dbReference type="Gene3D" id="1.10.287.130">
    <property type="match status" value="1"/>
</dbReference>
<evidence type="ECO:0000313" key="8">
    <source>
        <dbReference type="EMBL" id="MFC3110802.1"/>
    </source>
</evidence>
<keyword evidence="3" id="KW-0597">Phosphoprotein</keyword>
<proteinExistence type="predicted"/>
<dbReference type="PROSITE" id="PS50113">
    <property type="entry name" value="PAC"/>
    <property type="match status" value="1"/>
</dbReference>
<keyword evidence="5" id="KW-0418">Kinase</keyword>
<evidence type="ECO:0000256" key="4">
    <source>
        <dbReference type="ARBA" id="ARBA00022679"/>
    </source>
</evidence>
<dbReference type="CDD" id="cd00130">
    <property type="entry name" value="PAS"/>
    <property type="match status" value="1"/>
</dbReference>
<dbReference type="PANTHER" id="PTHR43304">
    <property type="entry name" value="PHYTOCHROME-LIKE PROTEIN CPH1"/>
    <property type="match status" value="1"/>
</dbReference>
<evidence type="ECO:0000256" key="3">
    <source>
        <dbReference type="ARBA" id="ARBA00022553"/>
    </source>
</evidence>